<dbReference type="InterPro" id="IPR001806">
    <property type="entry name" value="Small_GTPase"/>
</dbReference>
<dbReference type="Gene3D" id="3.40.50.300">
    <property type="entry name" value="P-loop containing nucleotide triphosphate hydrolases"/>
    <property type="match status" value="1"/>
</dbReference>
<evidence type="ECO:0000313" key="4">
    <source>
        <dbReference type="Proteomes" id="UP000612055"/>
    </source>
</evidence>
<dbReference type="SMART" id="SM00175">
    <property type="entry name" value="RAB"/>
    <property type="match status" value="1"/>
</dbReference>
<dbReference type="InterPro" id="IPR027417">
    <property type="entry name" value="P-loop_NTPase"/>
</dbReference>
<dbReference type="Proteomes" id="UP000612055">
    <property type="component" value="Unassembled WGS sequence"/>
</dbReference>
<protein>
    <submittedName>
        <fullName evidence="3">Uncharacterized protein</fullName>
    </submittedName>
</protein>
<dbReference type="Pfam" id="PF00071">
    <property type="entry name" value="Ras"/>
    <property type="match status" value="1"/>
</dbReference>
<dbReference type="GO" id="GO:0003924">
    <property type="term" value="F:GTPase activity"/>
    <property type="evidence" value="ECO:0007669"/>
    <property type="project" value="InterPro"/>
</dbReference>
<sequence length="363" mass="36847">MPRHGSGRSSGLPPLPGGGGVTRQRYKVTVLGAAQAGKTALVRRLAEGCFPDQARVARGLDFYTCHVPLRDDIAVTLQLWDVSDCPTRPEDDPTPLAAYIFNSQAILLVYDVSVPESLAALRFALAAVDSALEASAGFAPRPYLALFGCKADLPWQASEQTARELAARHGAVRFSVSALSGEGIDEAALQIACDLAGVPFTATDAGRRLGAAPGPAGRLDPEQERALLGLGPGPGVVADGRAQDAAPDGGSRLASRSGSGMGSDAWRPVSRSSANSSTAMLISKAGLFGQKPVPPRSTSPLAISAAGPAAAVVAGAAMGSTPEEPGFADLAGSKEGKGRAGTEDIAGGKGGGWRTLCCCFGGS</sequence>
<keyword evidence="1" id="KW-0547">Nucleotide-binding</keyword>
<evidence type="ECO:0000256" key="1">
    <source>
        <dbReference type="ARBA" id="ARBA00022741"/>
    </source>
</evidence>
<dbReference type="PROSITE" id="PS51419">
    <property type="entry name" value="RAB"/>
    <property type="match status" value="1"/>
</dbReference>
<dbReference type="SUPFAM" id="SSF52540">
    <property type="entry name" value="P-loop containing nucleoside triphosphate hydrolases"/>
    <property type="match status" value="1"/>
</dbReference>
<dbReference type="EMBL" id="JAEHOE010000035">
    <property type="protein sequence ID" value="KAG2493785.1"/>
    <property type="molecule type" value="Genomic_DNA"/>
</dbReference>
<keyword evidence="4" id="KW-1185">Reference proteome</keyword>
<proteinExistence type="predicted"/>
<feature type="region of interest" description="Disordered" evidence="2">
    <location>
        <begin position="1"/>
        <end position="21"/>
    </location>
</feature>
<dbReference type="OrthoDB" id="544807at2759"/>
<dbReference type="SMART" id="SM00173">
    <property type="entry name" value="RAS"/>
    <property type="match status" value="1"/>
</dbReference>
<evidence type="ECO:0000256" key="2">
    <source>
        <dbReference type="SAM" id="MobiDB-lite"/>
    </source>
</evidence>
<reference evidence="3" key="1">
    <citation type="journal article" date="2020" name="bioRxiv">
        <title>Comparative genomics of Chlamydomonas.</title>
        <authorList>
            <person name="Craig R.J."/>
            <person name="Hasan A.R."/>
            <person name="Ness R.W."/>
            <person name="Keightley P.D."/>
        </authorList>
    </citation>
    <scope>NUCLEOTIDE SEQUENCE</scope>
    <source>
        <strain evidence="3">CCAP 11/70</strain>
    </source>
</reference>
<accession>A0A835Y109</accession>
<feature type="region of interest" description="Disordered" evidence="2">
    <location>
        <begin position="233"/>
        <end position="272"/>
    </location>
</feature>
<name>A0A835Y109_9CHLO</name>
<dbReference type="SMART" id="SM00174">
    <property type="entry name" value="RHO"/>
    <property type="match status" value="1"/>
</dbReference>
<comment type="caution">
    <text evidence="3">The sequence shown here is derived from an EMBL/GenBank/DDBJ whole genome shotgun (WGS) entry which is preliminary data.</text>
</comment>
<dbReference type="PANTHER" id="PTHR47978">
    <property type="match status" value="1"/>
</dbReference>
<dbReference type="GO" id="GO:0005525">
    <property type="term" value="F:GTP binding"/>
    <property type="evidence" value="ECO:0007669"/>
    <property type="project" value="InterPro"/>
</dbReference>
<organism evidence="3 4">
    <name type="scientific">Edaphochlamys debaryana</name>
    <dbReference type="NCBI Taxonomy" id="47281"/>
    <lineage>
        <taxon>Eukaryota</taxon>
        <taxon>Viridiplantae</taxon>
        <taxon>Chlorophyta</taxon>
        <taxon>core chlorophytes</taxon>
        <taxon>Chlorophyceae</taxon>
        <taxon>CS clade</taxon>
        <taxon>Chlamydomonadales</taxon>
        <taxon>Chlamydomonadales incertae sedis</taxon>
        <taxon>Edaphochlamys</taxon>
    </lineage>
</organism>
<feature type="compositionally biased region" description="Low complexity" evidence="2">
    <location>
        <begin position="249"/>
        <end position="258"/>
    </location>
</feature>
<dbReference type="AlphaFoldDB" id="A0A835Y109"/>
<gene>
    <name evidence="3" type="ORF">HYH03_008005</name>
</gene>
<evidence type="ECO:0000313" key="3">
    <source>
        <dbReference type="EMBL" id="KAG2493785.1"/>
    </source>
</evidence>
<dbReference type="PRINTS" id="PR00449">
    <property type="entry name" value="RASTRNSFRMNG"/>
</dbReference>